<feature type="region of interest" description="Disordered" evidence="1">
    <location>
        <begin position="115"/>
        <end position="164"/>
    </location>
</feature>
<accession>A0A5J4WJ64</accession>
<name>A0A5J4WJ64_9EUKA</name>
<proteinExistence type="predicted"/>
<reference evidence="2 3" key="1">
    <citation type="submission" date="2019-03" db="EMBL/GenBank/DDBJ databases">
        <title>Single cell metagenomics reveals metabolic interactions within the superorganism composed of flagellate Streblomastix strix and complex community of Bacteroidetes bacteria on its surface.</title>
        <authorList>
            <person name="Treitli S.C."/>
            <person name="Kolisko M."/>
            <person name="Husnik F."/>
            <person name="Keeling P."/>
            <person name="Hampl V."/>
        </authorList>
    </citation>
    <scope>NUCLEOTIDE SEQUENCE [LARGE SCALE GENOMIC DNA]</scope>
    <source>
        <strain evidence="2">ST1C</strain>
    </source>
</reference>
<feature type="compositionally biased region" description="Acidic residues" evidence="1">
    <location>
        <begin position="121"/>
        <end position="147"/>
    </location>
</feature>
<dbReference type="EMBL" id="SNRW01001853">
    <property type="protein sequence ID" value="KAA6394773.1"/>
    <property type="molecule type" value="Genomic_DNA"/>
</dbReference>
<sequence length="164" mass="19564">MTNENKSPPLQIEDDITSTGIKFSQVEAKPSTSPIEEIVLPKENFNKFPTGFGLRVQITDVNKEVSRLHQMMEDEFWKKLEHERKLEMDEYQLLSLKHFEKFQASVQQEFKELCLQHQIDQDDDEDDDEDEEEDDDEEDDDEEEDEENKLKDKARKLRRKSKTR</sequence>
<dbReference type="AlphaFoldDB" id="A0A5J4WJ64"/>
<gene>
    <name evidence="2" type="ORF">EZS28_009702</name>
</gene>
<evidence type="ECO:0000313" key="2">
    <source>
        <dbReference type="EMBL" id="KAA6394773.1"/>
    </source>
</evidence>
<dbReference type="Proteomes" id="UP000324800">
    <property type="component" value="Unassembled WGS sequence"/>
</dbReference>
<protein>
    <submittedName>
        <fullName evidence="2">Uncharacterized protein</fullName>
    </submittedName>
</protein>
<evidence type="ECO:0000256" key="1">
    <source>
        <dbReference type="SAM" id="MobiDB-lite"/>
    </source>
</evidence>
<feature type="compositionally biased region" description="Basic residues" evidence="1">
    <location>
        <begin position="152"/>
        <end position="164"/>
    </location>
</feature>
<organism evidence="2 3">
    <name type="scientific">Streblomastix strix</name>
    <dbReference type="NCBI Taxonomy" id="222440"/>
    <lineage>
        <taxon>Eukaryota</taxon>
        <taxon>Metamonada</taxon>
        <taxon>Preaxostyla</taxon>
        <taxon>Oxymonadida</taxon>
        <taxon>Streblomastigidae</taxon>
        <taxon>Streblomastix</taxon>
    </lineage>
</organism>
<evidence type="ECO:0000313" key="3">
    <source>
        <dbReference type="Proteomes" id="UP000324800"/>
    </source>
</evidence>
<comment type="caution">
    <text evidence="2">The sequence shown here is derived from an EMBL/GenBank/DDBJ whole genome shotgun (WGS) entry which is preliminary data.</text>
</comment>